<dbReference type="InterPro" id="IPR004838">
    <property type="entry name" value="NHTrfase_class1_PyrdxlP-BS"/>
</dbReference>
<dbReference type="PANTHER" id="PTHR46383:SF5">
    <property type="entry name" value="AMINOTRANSFERASE CLASS I_CLASSII DOMAIN-CONTAINING PROTEIN"/>
    <property type="match status" value="1"/>
</dbReference>
<evidence type="ECO:0000256" key="3">
    <source>
        <dbReference type="ARBA" id="ARBA00022576"/>
    </source>
</evidence>
<protein>
    <recommendedName>
        <fullName evidence="6">Aminotransferase class I/classII large domain-containing protein</fullName>
    </recommendedName>
</protein>
<comment type="cofactor">
    <cofactor evidence="1">
        <name>pyridoxal 5'-phosphate</name>
        <dbReference type="ChEBI" id="CHEBI:597326"/>
    </cofactor>
</comment>
<organism evidence="7 8">
    <name type="scientific">Elliptochloris bilobata</name>
    <dbReference type="NCBI Taxonomy" id="381761"/>
    <lineage>
        <taxon>Eukaryota</taxon>
        <taxon>Viridiplantae</taxon>
        <taxon>Chlorophyta</taxon>
        <taxon>core chlorophytes</taxon>
        <taxon>Trebouxiophyceae</taxon>
        <taxon>Trebouxiophyceae incertae sedis</taxon>
        <taxon>Elliptochloris clade</taxon>
        <taxon>Elliptochloris</taxon>
    </lineage>
</organism>
<evidence type="ECO:0000256" key="4">
    <source>
        <dbReference type="ARBA" id="ARBA00022679"/>
    </source>
</evidence>
<evidence type="ECO:0000313" key="7">
    <source>
        <dbReference type="EMBL" id="KAK9839316.1"/>
    </source>
</evidence>
<evidence type="ECO:0000256" key="2">
    <source>
        <dbReference type="ARBA" id="ARBA00007441"/>
    </source>
</evidence>
<sequence>MVQMRRLLGSVDGVLSLGQGAVFWAPPAEAIAEAAAHAHEPLYSQYGADEGISELRAALERKIKDVNKLEGYKVMVTAGANQALVSLMLTLLDPSDRAVLFRPYYFNTLMAIQMTGGGASVVLGPSDPETWHPDLDWLEEELKGPRPPKLVYVVSPCNPTGVTVPRAKLERLAELTGAAGAWLLLDNTYEAFRYSGEAHFCPSAPNVIHLFSFSKAHGAMGWRVGYIAYADTDNSDFLGLQLVKVQDTIPIHAAHMSQQVALRALRAGPEWLGGRISQLRQNREAALAALAPLGSMGKGIWGGDAIYLWARLPPGCDDDRAVVAWLVHVHKVAVIPGSACGTEGHIRVAFGQPAPDEFREAAGRLGSALRQLTAEGFAAVQAWRDRGQGV</sequence>
<dbReference type="InterPro" id="IPR015424">
    <property type="entry name" value="PyrdxlP-dep_Trfase"/>
</dbReference>
<dbReference type="Gene3D" id="3.40.640.10">
    <property type="entry name" value="Type I PLP-dependent aspartate aminotransferase-like (Major domain)"/>
    <property type="match status" value="1"/>
</dbReference>
<reference evidence="7 8" key="1">
    <citation type="journal article" date="2024" name="Nat. Commun.">
        <title>Phylogenomics reveals the evolutionary origins of lichenization in chlorophyte algae.</title>
        <authorList>
            <person name="Puginier C."/>
            <person name="Libourel C."/>
            <person name="Otte J."/>
            <person name="Skaloud P."/>
            <person name="Haon M."/>
            <person name="Grisel S."/>
            <person name="Petersen M."/>
            <person name="Berrin J.G."/>
            <person name="Delaux P.M."/>
            <person name="Dal Grande F."/>
            <person name="Keller J."/>
        </authorList>
    </citation>
    <scope>NUCLEOTIDE SEQUENCE [LARGE SCALE GENOMIC DNA]</scope>
    <source>
        <strain evidence="7 8">SAG 245.80</strain>
    </source>
</reference>
<dbReference type="PROSITE" id="PS00105">
    <property type="entry name" value="AA_TRANSFER_CLASS_1"/>
    <property type="match status" value="1"/>
</dbReference>
<comment type="similarity">
    <text evidence="2">Belongs to the class-I pyridoxal-phosphate-dependent aminotransferase family.</text>
</comment>
<dbReference type="EMBL" id="JALJOU010000017">
    <property type="protein sequence ID" value="KAK9839316.1"/>
    <property type="molecule type" value="Genomic_DNA"/>
</dbReference>
<keyword evidence="5" id="KW-0663">Pyridoxal phosphate</keyword>
<dbReference type="Pfam" id="PF00155">
    <property type="entry name" value="Aminotran_1_2"/>
    <property type="match status" value="1"/>
</dbReference>
<evidence type="ECO:0000256" key="5">
    <source>
        <dbReference type="ARBA" id="ARBA00022898"/>
    </source>
</evidence>
<dbReference type="SUPFAM" id="SSF53383">
    <property type="entry name" value="PLP-dependent transferases"/>
    <property type="match status" value="1"/>
</dbReference>
<dbReference type="PANTHER" id="PTHR46383">
    <property type="entry name" value="ASPARTATE AMINOTRANSFERASE"/>
    <property type="match status" value="1"/>
</dbReference>
<proteinExistence type="inferred from homology"/>
<dbReference type="GO" id="GO:0006520">
    <property type="term" value="P:amino acid metabolic process"/>
    <property type="evidence" value="ECO:0007669"/>
    <property type="project" value="InterPro"/>
</dbReference>
<evidence type="ECO:0000256" key="1">
    <source>
        <dbReference type="ARBA" id="ARBA00001933"/>
    </source>
</evidence>
<evidence type="ECO:0000313" key="8">
    <source>
        <dbReference type="Proteomes" id="UP001445335"/>
    </source>
</evidence>
<dbReference type="InterPro" id="IPR050596">
    <property type="entry name" value="AspAT/PAT-like"/>
</dbReference>
<feature type="domain" description="Aminotransferase class I/classII large" evidence="6">
    <location>
        <begin position="15"/>
        <end position="365"/>
    </location>
</feature>
<accession>A0AAW1S0Y6</accession>
<gene>
    <name evidence="7" type="ORF">WJX81_007658</name>
</gene>
<keyword evidence="8" id="KW-1185">Reference proteome</keyword>
<keyword evidence="4" id="KW-0808">Transferase</keyword>
<evidence type="ECO:0000259" key="6">
    <source>
        <dbReference type="Pfam" id="PF00155"/>
    </source>
</evidence>
<dbReference type="InterPro" id="IPR015421">
    <property type="entry name" value="PyrdxlP-dep_Trfase_major"/>
</dbReference>
<dbReference type="Proteomes" id="UP001445335">
    <property type="component" value="Unassembled WGS sequence"/>
</dbReference>
<dbReference type="GO" id="GO:0008483">
    <property type="term" value="F:transaminase activity"/>
    <property type="evidence" value="ECO:0007669"/>
    <property type="project" value="UniProtKB-KW"/>
</dbReference>
<dbReference type="CDD" id="cd00609">
    <property type="entry name" value="AAT_like"/>
    <property type="match status" value="1"/>
</dbReference>
<keyword evidence="3" id="KW-0032">Aminotransferase</keyword>
<dbReference type="AlphaFoldDB" id="A0AAW1S0Y6"/>
<comment type="caution">
    <text evidence="7">The sequence shown here is derived from an EMBL/GenBank/DDBJ whole genome shotgun (WGS) entry which is preliminary data.</text>
</comment>
<dbReference type="InterPro" id="IPR004839">
    <property type="entry name" value="Aminotransferase_I/II_large"/>
</dbReference>
<name>A0AAW1S0Y6_9CHLO</name>
<dbReference type="GO" id="GO:0030170">
    <property type="term" value="F:pyridoxal phosphate binding"/>
    <property type="evidence" value="ECO:0007669"/>
    <property type="project" value="InterPro"/>
</dbReference>